<accession>A0A6C0FWQ4</accession>
<sequence length="118" mass="13273">MELICIGRYEHNGLIAYVARQQIIYNREQSIYIDITALADKLKLTKDRLNTLINSSIQAKNSVSRIKMGNTDRFVFGIKTTGLNSLYSILTEQVDGSVLRLIKDEIKQLVSNIAGVGR</sequence>
<organism evidence="1 2">
    <name type="scientific">Paenibacillus lycopersici</name>
    <dbReference type="NCBI Taxonomy" id="2704462"/>
    <lineage>
        <taxon>Bacteria</taxon>
        <taxon>Bacillati</taxon>
        <taxon>Bacillota</taxon>
        <taxon>Bacilli</taxon>
        <taxon>Bacillales</taxon>
        <taxon>Paenibacillaceae</taxon>
        <taxon>Paenibacillus</taxon>
    </lineage>
</organism>
<evidence type="ECO:0000313" key="2">
    <source>
        <dbReference type="Proteomes" id="UP000476064"/>
    </source>
</evidence>
<gene>
    <name evidence="1" type="ORF">GXP70_00570</name>
</gene>
<reference evidence="1 2" key="1">
    <citation type="submission" date="2020-01" db="EMBL/GenBank/DDBJ databases">
        <title>Paenibacillus sp. nov., isolated from tomato rhizosphere.</title>
        <authorList>
            <person name="Weon H.-Y."/>
            <person name="Lee S.A."/>
        </authorList>
    </citation>
    <scope>NUCLEOTIDE SEQUENCE [LARGE SCALE GENOMIC DNA]</scope>
    <source>
        <strain evidence="1 2">12200R-189</strain>
    </source>
</reference>
<dbReference type="KEGG" id="plyc:GXP70_00570"/>
<dbReference type="Proteomes" id="UP000476064">
    <property type="component" value="Chromosome"/>
</dbReference>
<proteinExistence type="predicted"/>
<dbReference type="AlphaFoldDB" id="A0A6C0FWQ4"/>
<dbReference type="RefSeq" id="WP_162354695.1">
    <property type="nucleotide sequence ID" value="NZ_CP048209.1"/>
</dbReference>
<dbReference type="EMBL" id="CP048209">
    <property type="protein sequence ID" value="QHT58620.1"/>
    <property type="molecule type" value="Genomic_DNA"/>
</dbReference>
<evidence type="ECO:0000313" key="1">
    <source>
        <dbReference type="EMBL" id="QHT58620.1"/>
    </source>
</evidence>
<name>A0A6C0FWQ4_9BACL</name>
<protein>
    <submittedName>
        <fullName evidence="1">Uncharacterized protein</fullName>
    </submittedName>
</protein>
<keyword evidence="2" id="KW-1185">Reference proteome</keyword>